<dbReference type="InterPro" id="IPR050955">
    <property type="entry name" value="Plant_Biomass_Hydrol_Est"/>
</dbReference>
<organism evidence="4 5">
    <name type="scientific">Echinicola rosea</name>
    <dbReference type="NCBI Taxonomy" id="1807691"/>
    <lineage>
        <taxon>Bacteria</taxon>
        <taxon>Pseudomonadati</taxon>
        <taxon>Bacteroidota</taxon>
        <taxon>Cytophagia</taxon>
        <taxon>Cytophagales</taxon>
        <taxon>Cyclobacteriaceae</taxon>
        <taxon>Echinicola</taxon>
    </lineage>
</organism>
<evidence type="ECO:0000313" key="5">
    <source>
        <dbReference type="Proteomes" id="UP000647339"/>
    </source>
</evidence>
<evidence type="ECO:0000256" key="2">
    <source>
        <dbReference type="SAM" id="SignalP"/>
    </source>
</evidence>
<dbReference type="EMBL" id="BMIU01000013">
    <property type="protein sequence ID" value="GGF37388.1"/>
    <property type="molecule type" value="Genomic_DNA"/>
</dbReference>
<evidence type="ECO:0000259" key="3">
    <source>
        <dbReference type="Pfam" id="PF02230"/>
    </source>
</evidence>
<name>A0ABQ1V3S5_9BACT</name>
<dbReference type="PANTHER" id="PTHR43037">
    <property type="entry name" value="UNNAMED PRODUCT-RELATED"/>
    <property type="match status" value="1"/>
</dbReference>
<evidence type="ECO:0000256" key="1">
    <source>
        <dbReference type="ARBA" id="ARBA00022729"/>
    </source>
</evidence>
<protein>
    <submittedName>
        <fullName evidence="4">Phospholipase</fullName>
    </submittedName>
</protein>
<reference evidence="5" key="1">
    <citation type="journal article" date="2019" name="Int. J. Syst. Evol. Microbiol.">
        <title>The Global Catalogue of Microorganisms (GCM) 10K type strain sequencing project: providing services to taxonomists for standard genome sequencing and annotation.</title>
        <authorList>
            <consortium name="The Broad Institute Genomics Platform"/>
            <consortium name="The Broad Institute Genome Sequencing Center for Infectious Disease"/>
            <person name="Wu L."/>
            <person name="Ma J."/>
        </authorList>
    </citation>
    <scope>NUCLEOTIDE SEQUENCE [LARGE SCALE GENOMIC DNA]</scope>
    <source>
        <strain evidence="5">CGMCC 1.15407</strain>
    </source>
</reference>
<dbReference type="InterPro" id="IPR029058">
    <property type="entry name" value="AB_hydrolase_fold"/>
</dbReference>
<feature type="signal peptide" evidence="2">
    <location>
        <begin position="1"/>
        <end position="25"/>
    </location>
</feature>
<dbReference type="InterPro" id="IPR003140">
    <property type="entry name" value="PLipase/COase/thioEstase"/>
</dbReference>
<dbReference type="SUPFAM" id="SSF53474">
    <property type="entry name" value="alpha/beta-Hydrolases"/>
    <property type="match status" value="1"/>
</dbReference>
<dbReference type="Gene3D" id="3.40.50.1820">
    <property type="entry name" value="alpha/beta hydrolase"/>
    <property type="match status" value="1"/>
</dbReference>
<sequence length="268" mass="30507">MNTLKTYFPVLVAILICCSSSGLSAQDKSLFEKRVFVNHKGDSLLYRILYPEHYDNGKKYPMVLFLHGAGERGNDNEKQLTHGADLFLSPENREHFPAIVVFPQCPMDKYWIDISVRKELFGKGDPDFSQSVEQPSEQLDLVNDLTKKLIKENRIDKKRLYIMGLSMGGFGTFETLGRWPKKYAAAIAICGGGNLSLAKKYAPHTSLWITHGGKDDIVPPILSQRVYKKLKEEGADVKYSLYPEANHNAWDPTFDEPDLLHWLFSKHK</sequence>
<accession>A0ABQ1V3S5</accession>
<keyword evidence="5" id="KW-1185">Reference proteome</keyword>
<evidence type="ECO:0000313" key="4">
    <source>
        <dbReference type="EMBL" id="GGF37388.1"/>
    </source>
</evidence>
<dbReference type="Proteomes" id="UP000647339">
    <property type="component" value="Unassembled WGS sequence"/>
</dbReference>
<dbReference type="PANTHER" id="PTHR43037:SF1">
    <property type="entry name" value="BLL1128 PROTEIN"/>
    <property type="match status" value="1"/>
</dbReference>
<feature type="domain" description="Phospholipase/carboxylesterase/thioesterase" evidence="3">
    <location>
        <begin position="58"/>
        <end position="251"/>
    </location>
</feature>
<comment type="caution">
    <text evidence="4">The sequence shown here is derived from an EMBL/GenBank/DDBJ whole genome shotgun (WGS) entry which is preliminary data.</text>
</comment>
<feature type="chain" id="PRO_5047363331" evidence="2">
    <location>
        <begin position="26"/>
        <end position="268"/>
    </location>
</feature>
<proteinExistence type="predicted"/>
<dbReference type="RefSeq" id="WP_137402797.1">
    <property type="nucleotide sequence ID" value="NZ_BMIU01000013.1"/>
</dbReference>
<keyword evidence="1 2" id="KW-0732">Signal</keyword>
<gene>
    <name evidence="4" type="ORF">GCM10011339_27430</name>
</gene>
<dbReference type="Pfam" id="PF02230">
    <property type="entry name" value="Abhydrolase_2"/>
    <property type="match status" value="1"/>
</dbReference>